<evidence type="ECO:0000313" key="3">
    <source>
        <dbReference type="Proteomes" id="UP000678237"/>
    </source>
</evidence>
<evidence type="ECO:0000256" key="1">
    <source>
        <dbReference type="SAM" id="MobiDB-lite"/>
    </source>
</evidence>
<evidence type="ECO:0000313" key="2">
    <source>
        <dbReference type="EMBL" id="MBS3062811.1"/>
    </source>
</evidence>
<gene>
    <name evidence="2" type="ORF">J4203_02980</name>
</gene>
<dbReference type="AlphaFoldDB" id="A0A8T4L7F0"/>
<dbReference type="EMBL" id="JAGVWE010000003">
    <property type="protein sequence ID" value="MBS3062811.1"/>
    <property type="molecule type" value="Genomic_DNA"/>
</dbReference>
<sequence length="95" mass="11133">MPGRRPRPGRRRPLEREAQTRQQENLLAKNFLQRLRETPDPVEQVRMLAESLRQLNDAHPDRTTEFLAACRATGGEQFMRVYMAHLGNLKRRQAP</sequence>
<proteinExistence type="predicted"/>
<feature type="region of interest" description="Disordered" evidence="1">
    <location>
        <begin position="1"/>
        <end position="21"/>
    </location>
</feature>
<organism evidence="2 3">
    <name type="scientific">Candidatus Iainarchaeum sp</name>
    <dbReference type="NCBI Taxonomy" id="3101447"/>
    <lineage>
        <taxon>Archaea</taxon>
        <taxon>Candidatus Iainarchaeota</taxon>
        <taxon>Candidatus Iainarchaeia</taxon>
        <taxon>Candidatus Iainarchaeales</taxon>
        <taxon>Candidatus Iainarchaeaceae</taxon>
        <taxon>Candidatus Iainarchaeum</taxon>
    </lineage>
</organism>
<reference evidence="2" key="1">
    <citation type="submission" date="2021-03" db="EMBL/GenBank/DDBJ databases">
        <authorList>
            <person name="Jaffe A."/>
        </authorList>
    </citation>
    <scope>NUCLEOTIDE SEQUENCE</scope>
    <source>
        <strain evidence="2">RIFCSPLOWO2_01_FULL_58_19</strain>
    </source>
</reference>
<accession>A0A8T4L7F0</accession>
<comment type="caution">
    <text evidence="2">The sequence shown here is derived from an EMBL/GenBank/DDBJ whole genome shotgun (WGS) entry which is preliminary data.</text>
</comment>
<protein>
    <submittedName>
        <fullName evidence="2">Uncharacterized protein</fullName>
    </submittedName>
</protein>
<feature type="compositionally biased region" description="Basic residues" evidence="1">
    <location>
        <begin position="1"/>
        <end position="11"/>
    </location>
</feature>
<reference evidence="2" key="2">
    <citation type="submission" date="2021-05" db="EMBL/GenBank/DDBJ databases">
        <title>Protein family content uncovers lineage relationships and bacterial pathway maintenance mechanisms in DPANN archaea.</title>
        <authorList>
            <person name="Castelle C.J."/>
            <person name="Meheust R."/>
            <person name="Jaffe A.L."/>
            <person name="Seitz K."/>
            <person name="Gong X."/>
            <person name="Baker B.J."/>
            <person name="Banfield J.F."/>
        </authorList>
    </citation>
    <scope>NUCLEOTIDE SEQUENCE</scope>
    <source>
        <strain evidence="2">RIFCSPLOWO2_01_FULL_58_19</strain>
    </source>
</reference>
<dbReference type="Proteomes" id="UP000678237">
    <property type="component" value="Unassembled WGS sequence"/>
</dbReference>
<name>A0A8T4L7F0_9ARCH</name>